<reference evidence="3" key="1">
    <citation type="journal article" date="2021" name="Cell">
        <title>Tracing the genetic footprints of vertebrate landing in non-teleost ray-finned fishes.</title>
        <authorList>
            <person name="Bi X."/>
            <person name="Wang K."/>
            <person name="Yang L."/>
            <person name="Pan H."/>
            <person name="Jiang H."/>
            <person name="Wei Q."/>
            <person name="Fang M."/>
            <person name="Yu H."/>
            <person name="Zhu C."/>
            <person name="Cai Y."/>
            <person name="He Y."/>
            <person name="Gan X."/>
            <person name="Zeng H."/>
            <person name="Yu D."/>
            <person name="Zhu Y."/>
            <person name="Jiang H."/>
            <person name="Qiu Q."/>
            <person name="Yang H."/>
            <person name="Zhang Y.E."/>
            <person name="Wang W."/>
            <person name="Zhu M."/>
            <person name="He S."/>
            <person name="Zhang G."/>
        </authorList>
    </citation>
    <scope>NUCLEOTIDE SEQUENCE</scope>
    <source>
        <strain evidence="3">Pddl_001</strain>
    </source>
</reference>
<protein>
    <submittedName>
        <fullName evidence="3">PKHG5 protein</fullName>
    </submittedName>
</protein>
<feature type="non-terminal residue" evidence="3">
    <location>
        <position position="459"/>
    </location>
</feature>
<dbReference type="Proteomes" id="UP001166093">
    <property type="component" value="Unassembled WGS sequence"/>
</dbReference>
<evidence type="ECO:0000259" key="2">
    <source>
        <dbReference type="PROSITE" id="PS50010"/>
    </source>
</evidence>
<sequence length="459" mass="52824">MSKKQSHLQEAIWELIHTELTYMKKLRVITDLFICGILNLHSVGFLTDVDPELLFSNIPQIICAHRTFWQEVISPLLSEVRQTRKPFDPQRLHDGFQTFDKRFQSYIQYCAGEEHCMEYARQQMTQNQQFLVYVGAHTDRHTAQRTHRHTDRQAHSPAHIQTDRYTAQHTQTDRHTAQRIQRHTERQAHSPAHTQIHRQTGTQPSAHTDRHTAQRTHRHTDRQWAETHKQCNRMRLSDMLARPHQRITKYPLMLKSILKRAEGSTTRDSLVSMVSSVESFLHHINSLLQYREELQKLSVAAGRIEGYEVLESASEEVDKHVKEFCQLDLTKPMVGVGPHHIRQLLLEDSLKIREGKDSKVEVHAFLFSDVLLFTKLSKKNETAKVTQAPVLIDRAVCRALKDPGIASPHPHPPCMSVNVSISIVLPEFLGQSATRNRASSIGWMASSHWYSSSCSHAGV</sequence>
<dbReference type="Gene3D" id="1.20.900.10">
    <property type="entry name" value="Dbl homology (DH) domain"/>
    <property type="match status" value="2"/>
</dbReference>
<dbReference type="Pfam" id="PF00621">
    <property type="entry name" value="RhoGEF"/>
    <property type="match status" value="2"/>
</dbReference>
<dbReference type="PANTHER" id="PTHR13217:SF10">
    <property type="entry name" value="PLECKSTRIN HOMOLOGY DOMAIN-CONTAINING FAMILY G MEMBER 6 ISOFORM X1"/>
    <property type="match status" value="1"/>
</dbReference>
<feature type="compositionally biased region" description="Basic and acidic residues" evidence="1">
    <location>
        <begin position="171"/>
        <end position="188"/>
    </location>
</feature>
<keyword evidence="4" id="KW-1185">Reference proteome</keyword>
<feature type="compositionally biased region" description="Polar residues" evidence="1">
    <location>
        <begin position="197"/>
        <end position="206"/>
    </location>
</feature>
<dbReference type="InterPro" id="IPR035899">
    <property type="entry name" value="DBL_dom_sf"/>
</dbReference>
<dbReference type="InterPro" id="IPR000219">
    <property type="entry name" value="DH_dom"/>
</dbReference>
<proteinExistence type="predicted"/>
<comment type="caution">
    <text evidence="3">The sequence shown here is derived from an EMBL/GenBank/DDBJ whole genome shotgun (WGS) entry which is preliminary data.</text>
</comment>
<organism evidence="3 4">
    <name type="scientific">Polyodon spathula</name>
    <name type="common">North American paddlefish</name>
    <name type="synonym">Squalus spathula</name>
    <dbReference type="NCBI Taxonomy" id="7913"/>
    <lineage>
        <taxon>Eukaryota</taxon>
        <taxon>Metazoa</taxon>
        <taxon>Chordata</taxon>
        <taxon>Craniata</taxon>
        <taxon>Vertebrata</taxon>
        <taxon>Euteleostomi</taxon>
        <taxon>Actinopterygii</taxon>
        <taxon>Chondrostei</taxon>
        <taxon>Acipenseriformes</taxon>
        <taxon>Polyodontidae</taxon>
        <taxon>Polyodon</taxon>
    </lineage>
</organism>
<dbReference type="SUPFAM" id="SSF50729">
    <property type="entry name" value="PH domain-like"/>
    <property type="match status" value="1"/>
</dbReference>
<feature type="region of interest" description="Disordered" evidence="1">
    <location>
        <begin position="140"/>
        <end position="228"/>
    </location>
</feature>
<gene>
    <name evidence="3" type="primary">Plekhg5</name>
    <name evidence="3" type="ORF">GTO93_0002816</name>
</gene>
<dbReference type="SUPFAM" id="SSF48065">
    <property type="entry name" value="DBL homology domain (DH-domain)"/>
    <property type="match status" value="1"/>
</dbReference>
<dbReference type="PROSITE" id="PS50010">
    <property type="entry name" value="DH_2"/>
    <property type="match status" value="1"/>
</dbReference>
<dbReference type="PANTHER" id="PTHR13217">
    <property type="entry name" value="PLECKSTRIN HOMOLOGY DOMAIN-CONTAINING FAMILY G MEMBER 7"/>
    <property type="match status" value="1"/>
</dbReference>
<name>A0ABS2YND8_POLSP</name>
<accession>A0ABS2YND8</accession>
<dbReference type="Gene3D" id="2.30.29.30">
    <property type="entry name" value="Pleckstrin-homology domain (PH domain)/Phosphotyrosine-binding domain (PTB)"/>
    <property type="match status" value="1"/>
</dbReference>
<feature type="non-terminal residue" evidence="3">
    <location>
        <position position="1"/>
    </location>
</feature>
<feature type="domain" description="DH" evidence="2">
    <location>
        <begin position="7"/>
        <end position="287"/>
    </location>
</feature>
<dbReference type="SMART" id="SM00325">
    <property type="entry name" value="RhoGEF"/>
    <property type="match status" value="1"/>
</dbReference>
<evidence type="ECO:0000313" key="3">
    <source>
        <dbReference type="EMBL" id="MBN3287631.1"/>
    </source>
</evidence>
<dbReference type="EMBL" id="JAAWVQ010167788">
    <property type="protein sequence ID" value="MBN3287631.1"/>
    <property type="molecule type" value="Genomic_DNA"/>
</dbReference>
<dbReference type="InterPro" id="IPR011993">
    <property type="entry name" value="PH-like_dom_sf"/>
</dbReference>
<evidence type="ECO:0000256" key="1">
    <source>
        <dbReference type="SAM" id="MobiDB-lite"/>
    </source>
</evidence>
<dbReference type="InterPro" id="IPR040181">
    <property type="entry name" value="PKHG5/7"/>
</dbReference>
<evidence type="ECO:0000313" key="4">
    <source>
        <dbReference type="Proteomes" id="UP001166093"/>
    </source>
</evidence>